<comment type="caution">
    <text evidence="2">The sequence shown here is derived from an EMBL/GenBank/DDBJ whole genome shotgun (WGS) entry which is preliminary data.</text>
</comment>
<name>A0A3E0X1E8_9GAMM</name>
<feature type="signal peptide" evidence="1">
    <location>
        <begin position="1"/>
        <end position="23"/>
    </location>
</feature>
<dbReference type="RefSeq" id="WP_116301391.1">
    <property type="nucleotide sequence ID" value="NZ_NFZV01000004.1"/>
</dbReference>
<evidence type="ECO:0000256" key="1">
    <source>
        <dbReference type="SAM" id="SignalP"/>
    </source>
</evidence>
<organism evidence="2 3">
    <name type="scientific">Alkalilimnicola ehrlichii</name>
    <dbReference type="NCBI Taxonomy" id="351052"/>
    <lineage>
        <taxon>Bacteria</taxon>
        <taxon>Pseudomonadati</taxon>
        <taxon>Pseudomonadota</taxon>
        <taxon>Gammaproteobacteria</taxon>
        <taxon>Chromatiales</taxon>
        <taxon>Ectothiorhodospiraceae</taxon>
        <taxon>Alkalilimnicola</taxon>
    </lineage>
</organism>
<dbReference type="Proteomes" id="UP000256763">
    <property type="component" value="Unassembled WGS sequence"/>
</dbReference>
<dbReference type="EMBL" id="NFZW01000005">
    <property type="protein sequence ID" value="RFA38075.1"/>
    <property type="molecule type" value="Genomic_DNA"/>
</dbReference>
<protein>
    <recommendedName>
        <fullName evidence="4">DUF2845 domain-containing protein</fullName>
    </recommendedName>
</protein>
<keyword evidence="1" id="KW-0732">Signal</keyword>
<evidence type="ECO:0000313" key="2">
    <source>
        <dbReference type="EMBL" id="RFA38075.1"/>
    </source>
</evidence>
<dbReference type="OrthoDB" id="8906462at2"/>
<accession>A0A3E0X1E8</accession>
<dbReference type="Pfam" id="PF11006">
    <property type="entry name" value="DUF2845"/>
    <property type="match status" value="2"/>
</dbReference>
<gene>
    <name evidence="2" type="ORF">CAL65_07000</name>
</gene>
<dbReference type="InterPro" id="IPR021268">
    <property type="entry name" value="DUF2845"/>
</dbReference>
<reference evidence="3" key="1">
    <citation type="submission" date="2017-05" db="EMBL/GenBank/DDBJ databases">
        <authorList>
            <person name="Sharma S."/>
            <person name="Sidhu C."/>
            <person name="Pinnaka A.K."/>
        </authorList>
    </citation>
    <scope>NUCLEOTIDE SEQUENCE [LARGE SCALE GENOMIC DNA]</scope>
    <source>
        <strain evidence="3">AK93</strain>
    </source>
</reference>
<proteinExistence type="predicted"/>
<evidence type="ECO:0008006" key="4">
    <source>
        <dbReference type="Google" id="ProtNLM"/>
    </source>
</evidence>
<keyword evidence="3" id="KW-1185">Reference proteome</keyword>
<sequence length="192" mass="22224">MNNAYARQLLFVLLLATVGTAQASSFRCDGRIVSTGDRKYDVTAACGEPDHVERLRTTYVYGTIPVEEEEVWYYNFGPRQFVRVLRFRGSRLESIRNAGYGFRPEQVDGECRPQDLQRGMSKLELLARCGRPDAEETRHHIHHRQRQEDIPPTVRVEPIEEWIYGFGPGQFDREVTIRGGEIVRVERGRRGR</sequence>
<evidence type="ECO:0000313" key="3">
    <source>
        <dbReference type="Proteomes" id="UP000256763"/>
    </source>
</evidence>
<dbReference type="AlphaFoldDB" id="A0A3E0X1E8"/>
<feature type="chain" id="PRO_5017669434" description="DUF2845 domain-containing protein" evidence="1">
    <location>
        <begin position="24"/>
        <end position="192"/>
    </location>
</feature>